<dbReference type="RefSeq" id="XP_012338400.1">
    <property type="nucleotide sequence ID" value="XM_012482977.1"/>
</dbReference>
<evidence type="ECO:0000313" key="3">
    <source>
        <dbReference type="Proteomes" id="UP000054561"/>
    </source>
</evidence>
<evidence type="ECO:0000256" key="1">
    <source>
        <dbReference type="SAM" id="MobiDB-lite"/>
    </source>
</evidence>
<feature type="region of interest" description="Disordered" evidence="1">
    <location>
        <begin position="258"/>
        <end position="374"/>
    </location>
</feature>
<organism evidence="2 3">
    <name type="scientific">Plasmodium fragile</name>
    <dbReference type="NCBI Taxonomy" id="5857"/>
    <lineage>
        <taxon>Eukaryota</taxon>
        <taxon>Sar</taxon>
        <taxon>Alveolata</taxon>
        <taxon>Apicomplexa</taxon>
        <taxon>Aconoidasida</taxon>
        <taxon>Haemosporida</taxon>
        <taxon>Plasmodiidae</taxon>
        <taxon>Plasmodium</taxon>
        <taxon>Plasmodium (Plasmodium)</taxon>
    </lineage>
</organism>
<accession>A0A0D9QDA1</accession>
<evidence type="ECO:0000313" key="2">
    <source>
        <dbReference type="EMBL" id="KJP84993.1"/>
    </source>
</evidence>
<name>A0A0D9QDA1_PLAFR</name>
<dbReference type="Proteomes" id="UP000054561">
    <property type="component" value="Unassembled WGS sequence"/>
</dbReference>
<evidence type="ECO:0008006" key="4">
    <source>
        <dbReference type="Google" id="ProtNLM"/>
    </source>
</evidence>
<feature type="compositionally biased region" description="Low complexity" evidence="1">
    <location>
        <begin position="319"/>
        <end position="341"/>
    </location>
</feature>
<protein>
    <recommendedName>
        <fullName evidence="4">Schizont-infected cell agglutination extracellular alpha domain-containing protein</fullName>
    </recommendedName>
</protein>
<proteinExistence type="predicted"/>
<dbReference type="GeneID" id="24270689"/>
<feature type="compositionally biased region" description="Polar residues" evidence="1">
    <location>
        <begin position="283"/>
        <end position="315"/>
    </location>
</feature>
<gene>
    <name evidence="2" type="ORF">AK88_05375</name>
</gene>
<dbReference type="VEuPathDB" id="PlasmoDB:AK88_05375"/>
<keyword evidence="3" id="KW-1185">Reference proteome</keyword>
<dbReference type="EMBL" id="KQ001764">
    <property type="protein sequence ID" value="KJP84993.1"/>
    <property type="molecule type" value="Genomic_DNA"/>
</dbReference>
<reference evidence="2 3" key="1">
    <citation type="submission" date="2014-03" db="EMBL/GenBank/DDBJ databases">
        <title>The Genome Sequence of Plasmodium fragile nilgiri.</title>
        <authorList>
            <consortium name="The Broad Institute Genomics Platform"/>
            <consortium name="The Broad Institute Genome Sequencing Center for Infectious Disease"/>
            <person name="Neafsey D."/>
            <person name="Duraisingh M."/>
            <person name="Young S.K."/>
            <person name="Zeng Q."/>
            <person name="Gargeya S."/>
            <person name="Abouelleil A."/>
            <person name="Alvarado L."/>
            <person name="Chapman S.B."/>
            <person name="Gainer-Dewar J."/>
            <person name="Goldberg J."/>
            <person name="Griggs A."/>
            <person name="Gujja S."/>
            <person name="Hansen M."/>
            <person name="Howarth C."/>
            <person name="Imamovic A."/>
            <person name="Larimer J."/>
            <person name="Pearson M."/>
            <person name="Poon T.W."/>
            <person name="Priest M."/>
            <person name="Roberts A."/>
            <person name="Saif S."/>
            <person name="Shea T."/>
            <person name="Sykes S."/>
            <person name="Wortman J."/>
            <person name="Nusbaum C."/>
            <person name="Birren B."/>
        </authorList>
    </citation>
    <scope>NUCLEOTIDE SEQUENCE [LARGE SCALE GENOMIC DNA]</scope>
    <source>
        <strain evidence="3">nilgiri</strain>
    </source>
</reference>
<dbReference type="AlphaFoldDB" id="A0A0D9QDA1"/>
<sequence length="675" mass="74674">MSHQTLGALLAHYVLTRGLVDNKEQYKSSIWTDITVLLAEFVEYMEDETLDDLAANCLNKGYTREGNATDFFVAKVGDRIICTLMSRALFFMNEWRTLSGGSTNNDTHNAALKEHIRCAIVNIFMYILLESPCKSRMGVYYAWQTMKELETYSPGLLTKGTCRQGVFTDIQIEELQMGTKIKAWLQNNGTLQGTIGGNAMKSTCTQRIHELVGAKRDAHAMDAKIPLKTHERDVIKQLGQQIKVLVPKVQKEVMKKARELHTSTQPIEDEASSDVKDDASKARVSNSVTSGTPAQSGNVDGKESSTSAISGPVGTQGQGSSTTPAPSAKAAGSGAAAAKPAPAKPNKDGNGTNTAAKPVAPKDSVATKGVTEKTAEGNCPWMSIEDEKRRELYVLGPRSSAALEKMKSMLGAFADYMDKDKWDMEAVGANCNNTGWDDVDDQYRTQQTVADVIRCRFMSVALGFANGWTATKQDRHDTVKMDPEEQNTLRCEVTNVFGHLLRHRYCPDQEHWRRGTEYAFQTFTQMKTTPQGGAPGIEGPVVDGLCTMCGYGHNRKHIEAVDLDIVTWLMNEGKILAGMDKIEEGAECNTKWKEYTVHKMNKHGTGKVDETQIPEIKKDEEKLTKEAVKTIEKVTKVVEQKIQEIAGKHTNSKNAHNKNIRPLRIYGRSSCKPYE</sequence>